<feature type="non-terminal residue" evidence="1">
    <location>
        <position position="1"/>
    </location>
</feature>
<name>A0A4S8LIW0_DENBC</name>
<dbReference type="AlphaFoldDB" id="A0A4S8LIW0"/>
<keyword evidence="2" id="KW-1185">Reference proteome</keyword>
<dbReference type="EMBL" id="ML179393">
    <property type="protein sequence ID" value="THU88840.1"/>
    <property type="molecule type" value="Genomic_DNA"/>
</dbReference>
<reference evidence="1 2" key="1">
    <citation type="journal article" date="2019" name="Nat. Ecol. Evol.">
        <title>Megaphylogeny resolves global patterns of mushroom evolution.</title>
        <authorList>
            <person name="Varga T."/>
            <person name="Krizsan K."/>
            <person name="Foldi C."/>
            <person name="Dima B."/>
            <person name="Sanchez-Garcia M."/>
            <person name="Sanchez-Ramirez S."/>
            <person name="Szollosi G.J."/>
            <person name="Szarkandi J.G."/>
            <person name="Papp V."/>
            <person name="Albert L."/>
            <person name="Andreopoulos W."/>
            <person name="Angelini C."/>
            <person name="Antonin V."/>
            <person name="Barry K.W."/>
            <person name="Bougher N.L."/>
            <person name="Buchanan P."/>
            <person name="Buyck B."/>
            <person name="Bense V."/>
            <person name="Catcheside P."/>
            <person name="Chovatia M."/>
            <person name="Cooper J."/>
            <person name="Damon W."/>
            <person name="Desjardin D."/>
            <person name="Finy P."/>
            <person name="Geml J."/>
            <person name="Haridas S."/>
            <person name="Hughes K."/>
            <person name="Justo A."/>
            <person name="Karasinski D."/>
            <person name="Kautmanova I."/>
            <person name="Kiss B."/>
            <person name="Kocsube S."/>
            <person name="Kotiranta H."/>
            <person name="LaButti K.M."/>
            <person name="Lechner B.E."/>
            <person name="Liimatainen K."/>
            <person name="Lipzen A."/>
            <person name="Lukacs Z."/>
            <person name="Mihaltcheva S."/>
            <person name="Morgado L.N."/>
            <person name="Niskanen T."/>
            <person name="Noordeloos M.E."/>
            <person name="Ohm R.A."/>
            <person name="Ortiz-Santana B."/>
            <person name="Ovrebo C."/>
            <person name="Racz N."/>
            <person name="Riley R."/>
            <person name="Savchenko A."/>
            <person name="Shiryaev A."/>
            <person name="Soop K."/>
            <person name="Spirin V."/>
            <person name="Szebenyi C."/>
            <person name="Tomsovsky M."/>
            <person name="Tulloss R.E."/>
            <person name="Uehling J."/>
            <person name="Grigoriev I.V."/>
            <person name="Vagvolgyi C."/>
            <person name="Papp T."/>
            <person name="Martin F.M."/>
            <person name="Miettinen O."/>
            <person name="Hibbett D.S."/>
            <person name="Nagy L.G."/>
        </authorList>
    </citation>
    <scope>NUCLEOTIDE SEQUENCE [LARGE SCALE GENOMIC DNA]</scope>
    <source>
        <strain evidence="1 2">CBS 962.96</strain>
    </source>
</reference>
<gene>
    <name evidence="1" type="ORF">K435DRAFT_679108</name>
</gene>
<evidence type="ECO:0000313" key="2">
    <source>
        <dbReference type="Proteomes" id="UP000297245"/>
    </source>
</evidence>
<sequence>EIDDIKTEFHPHSGKPVVVETFEAFSFNSLLDPAQVPADFEPWKPFRTRFDYEVSEFALRANLNKEMTGDLIDLLHKAANHSDQFTIQSSTEMQKLWDLASVKYPAFEKKKISVSHQGLEGDFDVSFRPLWDWVVDIATNPRLCSELEWDARKYSKFDGQQWKYFIDEPWTAKAWWHIQSELPADGKPFLIILYADKSKLSSFGTQKGYPVIARCANLPSHIRNGVGIGGGRVVGWLPIVRDFEFFMRYLIC</sequence>
<dbReference type="Pfam" id="PF18759">
    <property type="entry name" value="Plavaka"/>
    <property type="match status" value="1"/>
</dbReference>
<organism evidence="1 2">
    <name type="scientific">Dendrothele bispora (strain CBS 962.96)</name>
    <dbReference type="NCBI Taxonomy" id="1314807"/>
    <lineage>
        <taxon>Eukaryota</taxon>
        <taxon>Fungi</taxon>
        <taxon>Dikarya</taxon>
        <taxon>Basidiomycota</taxon>
        <taxon>Agaricomycotina</taxon>
        <taxon>Agaricomycetes</taxon>
        <taxon>Agaricomycetidae</taxon>
        <taxon>Agaricales</taxon>
        <taxon>Agaricales incertae sedis</taxon>
        <taxon>Dendrothele</taxon>
    </lineage>
</organism>
<dbReference type="OrthoDB" id="3239511at2759"/>
<dbReference type="Proteomes" id="UP000297245">
    <property type="component" value="Unassembled WGS sequence"/>
</dbReference>
<accession>A0A4S8LIW0</accession>
<protein>
    <submittedName>
        <fullName evidence="1">Uncharacterized protein</fullName>
    </submittedName>
</protein>
<evidence type="ECO:0000313" key="1">
    <source>
        <dbReference type="EMBL" id="THU88840.1"/>
    </source>
</evidence>
<proteinExistence type="predicted"/>
<dbReference type="InterPro" id="IPR041078">
    <property type="entry name" value="Plavaka"/>
</dbReference>